<keyword evidence="2" id="KW-1185">Reference proteome</keyword>
<organism evidence="1 2">
    <name type="scientific">Ancylostoma ceylanicum</name>
    <dbReference type="NCBI Taxonomy" id="53326"/>
    <lineage>
        <taxon>Eukaryota</taxon>
        <taxon>Metazoa</taxon>
        <taxon>Ecdysozoa</taxon>
        <taxon>Nematoda</taxon>
        <taxon>Chromadorea</taxon>
        <taxon>Rhabditida</taxon>
        <taxon>Rhabditina</taxon>
        <taxon>Rhabditomorpha</taxon>
        <taxon>Strongyloidea</taxon>
        <taxon>Ancylostomatidae</taxon>
        <taxon>Ancylostomatinae</taxon>
        <taxon>Ancylostoma</taxon>
    </lineage>
</organism>
<accession>A0A016RTJ5</accession>
<protein>
    <submittedName>
        <fullName evidence="1">Uncharacterized protein</fullName>
    </submittedName>
</protein>
<comment type="caution">
    <text evidence="1">The sequence shown here is derived from an EMBL/GenBank/DDBJ whole genome shotgun (WGS) entry which is preliminary data.</text>
</comment>
<proteinExistence type="predicted"/>
<reference evidence="2" key="1">
    <citation type="journal article" date="2015" name="Nat. Genet.">
        <title>The genome and transcriptome of the zoonotic hookworm Ancylostoma ceylanicum identify infection-specific gene families.</title>
        <authorList>
            <person name="Schwarz E.M."/>
            <person name="Hu Y."/>
            <person name="Antoshechkin I."/>
            <person name="Miller M.M."/>
            <person name="Sternberg P.W."/>
            <person name="Aroian R.V."/>
        </authorList>
    </citation>
    <scope>NUCLEOTIDE SEQUENCE</scope>
    <source>
        <strain evidence="2">HY135</strain>
    </source>
</reference>
<sequence>MLLFVSLEWTEHTELLWYVRGTNGRIAGAHSAYQTINESQGDQDEIRDRQNRTKFPFKKVAYPRLGMRDQLPENKALNCYHICKVHPALSVRLKTATTEFFVLEISLNFKVFRDDELVGSDETA</sequence>
<name>A0A016RTJ5_9BILA</name>
<dbReference type="Proteomes" id="UP000024635">
    <property type="component" value="Unassembled WGS sequence"/>
</dbReference>
<dbReference type="EMBL" id="JARK01001711">
    <property type="protein sequence ID" value="EYB81710.1"/>
    <property type="molecule type" value="Genomic_DNA"/>
</dbReference>
<gene>
    <name evidence="1" type="primary">Acey_s0375.g226</name>
    <name evidence="1" type="ORF">Y032_0375g226</name>
</gene>
<evidence type="ECO:0000313" key="1">
    <source>
        <dbReference type="EMBL" id="EYB81710.1"/>
    </source>
</evidence>
<dbReference type="AlphaFoldDB" id="A0A016RTJ5"/>
<evidence type="ECO:0000313" key="2">
    <source>
        <dbReference type="Proteomes" id="UP000024635"/>
    </source>
</evidence>